<protein>
    <submittedName>
        <fullName evidence="2">Uncharacterized protein</fullName>
    </submittedName>
</protein>
<feature type="transmembrane region" description="Helical" evidence="1">
    <location>
        <begin position="6"/>
        <end position="26"/>
    </location>
</feature>
<accession>A0A6H0X4D4</accession>
<keyword evidence="1" id="KW-0812">Transmembrane</keyword>
<name>A0A6H0X4D4_9CAUD</name>
<reference evidence="2 3" key="1">
    <citation type="submission" date="2020-03" db="EMBL/GenBank/DDBJ databases">
        <title>Complete genome sequence of Klebsiella pneumoniae phage KpS8.</title>
        <authorList>
            <person name="Denisenko E."/>
            <person name="Kislichkina A."/>
            <person name="Verevkin V."/>
            <person name="Krasilnikova V."/>
            <person name="Volozhantsev N."/>
        </authorList>
    </citation>
    <scope>NUCLEOTIDE SEQUENCE [LARGE SCALE GENOMIC DNA]</scope>
</reference>
<evidence type="ECO:0000313" key="3">
    <source>
        <dbReference type="Proteomes" id="UP000502319"/>
    </source>
</evidence>
<proteinExistence type="predicted"/>
<sequence>MRHTGNIGALLACYVLLVSAYNVFYVKWRNSYKYKLVNDKSCSKLANHMLAICNI</sequence>
<keyword evidence="1" id="KW-1133">Transmembrane helix</keyword>
<gene>
    <name evidence="2" type="ORF">kps8_193</name>
</gene>
<dbReference type="Proteomes" id="UP000502319">
    <property type="component" value="Segment"/>
</dbReference>
<keyword evidence="1" id="KW-0472">Membrane</keyword>
<evidence type="ECO:0000313" key="2">
    <source>
        <dbReference type="EMBL" id="QIW88365.1"/>
    </source>
</evidence>
<dbReference type="EMBL" id="MT178275">
    <property type="protein sequence ID" value="QIW88365.1"/>
    <property type="molecule type" value="Genomic_DNA"/>
</dbReference>
<keyword evidence="3" id="KW-1185">Reference proteome</keyword>
<evidence type="ECO:0000256" key="1">
    <source>
        <dbReference type="SAM" id="Phobius"/>
    </source>
</evidence>
<organism evidence="2 3">
    <name type="scientific">Klebsiella phage KpS8</name>
    <dbReference type="NCBI Taxonomy" id="2847815"/>
    <lineage>
        <taxon>Viruses</taxon>
        <taxon>Duplodnaviria</taxon>
        <taxon>Heunggongvirae</taxon>
        <taxon>Uroviricota</taxon>
        <taxon>Caudoviricetes</taxon>
        <taxon>Vequintavirinae</taxon>
        <taxon>Mydovirus</taxon>
        <taxon>Mydovirus KpS8</taxon>
    </lineage>
</organism>